<dbReference type="EMBL" id="JBHRXV010000001">
    <property type="protein sequence ID" value="MFC3711408.1"/>
    <property type="molecule type" value="Genomic_DNA"/>
</dbReference>
<dbReference type="RefSeq" id="WP_380856252.1">
    <property type="nucleotide sequence ID" value="NZ_JBHRXV010000001.1"/>
</dbReference>
<dbReference type="Proteomes" id="UP001595615">
    <property type="component" value="Unassembled WGS sequence"/>
</dbReference>
<evidence type="ECO:0000313" key="2">
    <source>
        <dbReference type="EMBL" id="MFC3711408.1"/>
    </source>
</evidence>
<proteinExistence type="predicted"/>
<dbReference type="InterPro" id="IPR025295">
    <property type="entry name" value="eCIS_core_dom"/>
</dbReference>
<protein>
    <submittedName>
        <fullName evidence="2">DUF4157 domain-containing protein</fullName>
    </submittedName>
</protein>
<sequence length="224" mass="24492">MKLRSILAFMAAFAGGTFAGYFVAYGTGAPVPTFVTALRFDILARIDEAKLRAALRGPRLVAQTVRRGGNVAASATLAEAIRFSRVQALKGHSQPLSDELKELYRPYFPDEVIDDTRWTLADRRVGLGSLLAGWHSQDGAVTLDDVIVFSNGKAAGHRALVAHELTHVLQYHQLGLPDFARLYAQNWPLIEEQARRNAGRILADIARREAMKEEASEAAPPDAA</sequence>
<feature type="domain" description="eCIS core" evidence="1">
    <location>
        <begin position="140"/>
        <end position="173"/>
    </location>
</feature>
<comment type="caution">
    <text evidence="2">The sequence shown here is derived from an EMBL/GenBank/DDBJ whole genome shotgun (WGS) entry which is preliminary data.</text>
</comment>
<keyword evidence="3" id="KW-1185">Reference proteome</keyword>
<organism evidence="2 3">
    <name type="scientific">Sphingoaurantiacus capsulatus</name>
    <dbReference type="NCBI Taxonomy" id="1771310"/>
    <lineage>
        <taxon>Bacteria</taxon>
        <taxon>Pseudomonadati</taxon>
        <taxon>Pseudomonadota</taxon>
        <taxon>Alphaproteobacteria</taxon>
        <taxon>Sphingomonadales</taxon>
        <taxon>Sphingosinicellaceae</taxon>
        <taxon>Sphingoaurantiacus</taxon>
    </lineage>
</organism>
<dbReference type="Pfam" id="PF13699">
    <property type="entry name" value="eCIS_core"/>
    <property type="match status" value="1"/>
</dbReference>
<accession>A0ABV7X6N8</accession>
<gene>
    <name evidence="2" type="ORF">ACFOMD_02425</name>
</gene>
<reference evidence="3" key="1">
    <citation type="journal article" date="2019" name="Int. J. Syst. Evol. Microbiol.">
        <title>The Global Catalogue of Microorganisms (GCM) 10K type strain sequencing project: providing services to taxonomists for standard genome sequencing and annotation.</title>
        <authorList>
            <consortium name="The Broad Institute Genomics Platform"/>
            <consortium name="The Broad Institute Genome Sequencing Center for Infectious Disease"/>
            <person name="Wu L."/>
            <person name="Ma J."/>
        </authorList>
    </citation>
    <scope>NUCLEOTIDE SEQUENCE [LARGE SCALE GENOMIC DNA]</scope>
    <source>
        <strain evidence="3">KCTC 42644</strain>
    </source>
</reference>
<name>A0ABV7X6N8_9SPHN</name>
<evidence type="ECO:0000313" key="3">
    <source>
        <dbReference type="Proteomes" id="UP001595615"/>
    </source>
</evidence>
<evidence type="ECO:0000259" key="1">
    <source>
        <dbReference type="Pfam" id="PF13699"/>
    </source>
</evidence>